<protein>
    <submittedName>
        <fullName evidence="1">Uncharacterized protein</fullName>
    </submittedName>
</protein>
<dbReference type="KEGG" id="mxa:MXAN_4994"/>
<name>Q1D2H3_MYXXD</name>
<sequence length="237" mass="26047">MGGGRATRHPPGRAAARRGTLNACAKSPLACLGSPLVLLGPRTHSSLRSWRRRMPMETAADSREYRVVFFCPASSARLERMEVPVRRLLTRIHAPPAELAPLQEAGAITEAGWQVFLVRSLTERSAAQAMAAYVSEATCALAAELDAEVLGLYVDVSGDTARICRCGPEDGPETFAGRRQAALNRTAEWLEVTPVSLSALFHLDLPDAEYEPDADDRFVEEKLREARTLMERYRQGK</sequence>
<dbReference type="Proteomes" id="UP000002402">
    <property type="component" value="Chromosome"/>
</dbReference>
<proteinExistence type="predicted"/>
<reference evidence="1 2" key="1">
    <citation type="journal article" date="2006" name="Proc. Natl. Acad. Sci. U.S.A.">
        <title>Evolution of sensory complexity recorded in a myxobacterial genome.</title>
        <authorList>
            <person name="Goldman B.S."/>
            <person name="Nierman W.C."/>
            <person name="Kaiser D."/>
            <person name="Slater S.C."/>
            <person name="Durkin A.S."/>
            <person name="Eisen J.A."/>
            <person name="Ronning C.M."/>
            <person name="Barbazuk W.B."/>
            <person name="Blanchard M."/>
            <person name="Field C."/>
            <person name="Halling C."/>
            <person name="Hinkle G."/>
            <person name="Iartchuk O."/>
            <person name="Kim H.S."/>
            <person name="Mackenzie C."/>
            <person name="Madupu R."/>
            <person name="Miller N."/>
            <person name="Shvartsbeyn A."/>
            <person name="Sullivan S.A."/>
            <person name="Vaudin M."/>
            <person name="Wiegand R."/>
            <person name="Kaplan H.B."/>
        </authorList>
    </citation>
    <scope>NUCLEOTIDE SEQUENCE [LARGE SCALE GENOMIC DNA]</scope>
    <source>
        <strain evidence="2">DK1622</strain>
    </source>
</reference>
<keyword evidence="2" id="KW-1185">Reference proteome</keyword>
<organism evidence="1 2">
    <name type="scientific">Myxococcus xanthus (strain DK1622)</name>
    <dbReference type="NCBI Taxonomy" id="246197"/>
    <lineage>
        <taxon>Bacteria</taxon>
        <taxon>Pseudomonadati</taxon>
        <taxon>Myxococcota</taxon>
        <taxon>Myxococcia</taxon>
        <taxon>Myxococcales</taxon>
        <taxon>Cystobacterineae</taxon>
        <taxon>Myxococcaceae</taxon>
        <taxon>Myxococcus</taxon>
    </lineage>
</organism>
<evidence type="ECO:0000313" key="2">
    <source>
        <dbReference type="Proteomes" id="UP000002402"/>
    </source>
</evidence>
<dbReference type="HOGENOM" id="CLU_102154_0_0_7"/>
<dbReference type="EnsemblBacteria" id="ABF86131">
    <property type="protein sequence ID" value="ABF86131"/>
    <property type="gene ID" value="MXAN_4994"/>
</dbReference>
<dbReference type="EMBL" id="CP000113">
    <property type="protein sequence ID" value="ABF86131.1"/>
    <property type="molecule type" value="Genomic_DNA"/>
</dbReference>
<evidence type="ECO:0000313" key="1">
    <source>
        <dbReference type="EMBL" id="ABF86131.1"/>
    </source>
</evidence>
<dbReference type="AlphaFoldDB" id="Q1D2H3"/>
<gene>
    <name evidence="1" type="ordered locus">MXAN_4994</name>
</gene>
<accession>Q1D2H3</accession>
<dbReference type="STRING" id="246197.MXAN_4994"/>